<dbReference type="InterPro" id="IPR004320">
    <property type="entry name" value="BPS1_pln"/>
</dbReference>
<evidence type="ECO:0000256" key="1">
    <source>
        <dbReference type="SAM" id="MobiDB-lite"/>
    </source>
</evidence>
<dbReference type="EnsemblPlants" id="Zm00001eb092120_T001">
    <property type="protein sequence ID" value="Zm00001eb092120_P001"/>
    <property type="gene ID" value="Zm00001eb092120"/>
</dbReference>
<keyword evidence="4" id="KW-1185">Reference proteome</keyword>
<dbReference type="AlphaFoldDB" id="A0A1D6EHV5"/>
<evidence type="ECO:0008006" key="5">
    <source>
        <dbReference type="Google" id="ProtNLM"/>
    </source>
</evidence>
<dbReference type="PANTHER" id="PTHR33070">
    <property type="entry name" value="OS06G0725500 PROTEIN"/>
    <property type="match status" value="1"/>
</dbReference>
<dbReference type="PANTHER" id="PTHR33070:SF120">
    <property type="entry name" value="EXPRESSED PROTEIN"/>
    <property type="match status" value="1"/>
</dbReference>
<dbReference type="SMR" id="A0A1D6EHV5"/>
<dbReference type="eggNOG" id="ENOG502QUY1">
    <property type="taxonomic scope" value="Eukaryota"/>
</dbReference>
<evidence type="ECO:0000313" key="4">
    <source>
        <dbReference type="Proteomes" id="UP000007305"/>
    </source>
</evidence>
<dbReference type="GO" id="GO:0048367">
    <property type="term" value="P:shoot system development"/>
    <property type="evidence" value="ECO:0007669"/>
    <property type="project" value="InterPro"/>
</dbReference>
<reference evidence="3" key="3">
    <citation type="submission" date="2021-05" db="UniProtKB">
        <authorList>
            <consortium name="EnsemblPlants"/>
        </authorList>
    </citation>
    <scope>IDENTIFICATION</scope>
    <source>
        <strain evidence="3">cv. B73</strain>
    </source>
</reference>
<dbReference type="GO" id="GO:0048364">
    <property type="term" value="P:root development"/>
    <property type="evidence" value="ECO:0007669"/>
    <property type="project" value="InterPro"/>
</dbReference>
<evidence type="ECO:0000313" key="2">
    <source>
        <dbReference type="EMBL" id="ONM19702.1"/>
    </source>
</evidence>
<sequence length="261" mass="28739">MACHQRSTSLPSMPRSTDSSSVGQEQELQALKVGASSPSATIETTRDGLRRLGDLYSRVEKTLHLPSNQLALRRRLTQQQQGKTAAEEELDRSLALIDLCGATQESLAELRTRVQDLRLAFRRGDAADGGAGIQLKAESFVRLARKARRPPLKKTTAGNGKATAEDGCRVVRLMAEARETAARLLESVSRLLPEQIGSLNPNASRWSLVSKRFRKREAVCEVEERQLQALERGVGDLADGVDVLFRRLIQCRVALLNILSS</sequence>
<reference evidence="2 4" key="1">
    <citation type="submission" date="2015-12" db="EMBL/GenBank/DDBJ databases">
        <title>Update maize B73 reference genome by single molecule sequencing technologies.</title>
        <authorList>
            <consortium name="Maize Genome Sequencing Project"/>
            <person name="Ware D."/>
        </authorList>
    </citation>
    <scope>NUCLEOTIDE SEQUENCE [LARGE SCALE GENOMIC DNA]</scope>
    <source>
        <strain evidence="4">cv. B73</strain>
        <tissue evidence="2">Seedling</tissue>
    </source>
</reference>
<gene>
    <name evidence="2" type="ORF">ZEAMMB73_Zm00001d004862</name>
</gene>
<organism evidence="2">
    <name type="scientific">Zea mays</name>
    <name type="common">Maize</name>
    <dbReference type="NCBI Taxonomy" id="4577"/>
    <lineage>
        <taxon>Eukaryota</taxon>
        <taxon>Viridiplantae</taxon>
        <taxon>Streptophyta</taxon>
        <taxon>Embryophyta</taxon>
        <taxon>Tracheophyta</taxon>
        <taxon>Spermatophyta</taxon>
        <taxon>Magnoliopsida</taxon>
        <taxon>Liliopsida</taxon>
        <taxon>Poales</taxon>
        <taxon>Poaceae</taxon>
        <taxon>PACMAD clade</taxon>
        <taxon>Panicoideae</taxon>
        <taxon>Andropogonodae</taxon>
        <taxon>Andropogoneae</taxon>
        <taxon>Tripsacinae</taxon>
        <taxon>Zea</taxon>
    </lineage>
</organism>
<dbReference type="Gramene" id="Zm00001eb092120_T001">
    <property type="protein sequence ID" value="Zm00001eb092120_P001"/>
    <property type="gene ID" value="Zm00001eb092120"/>
</dbReference>
<dbReference type="OMA" id="QKKNVVC"/>
<feature type="compositionally biased region" description="Polar residues" evidence="1">
    <location>
        <begin position="1"/>
        <end position="27"/>
    </location>
</feature>
<evidence type="ECO:0000313" key="3">
    <source>
        <dbReference type="EnsemblPlants" id="Zm00001eb092120_P001"/>
    </source>
</evidence>
<dbReference type="EMBL" id="CM007648">
    <property type="protein sequence ID" value="ONM19702.1"/>
    <property type="molecule type" value="Genomic_DNA"/>
</dbReference>
<name>A0A1D6EHV5_MAIZE</name>
<accession>A0A1D6EHV5</accession>
<dbReference type="PaxDb" id="4577-GRMZM2G057065_P01"/>
<feature type="region of interest" description="Disordered" evidence="1">
    <location>
        <begin position="1"/>
        <end position="41"/>
    </location>
</feature>
<proteinExistence type="predicted"/>
<dbReference type="Proteomes" id="UP000007305">
    <property type="component" value="Chromosome 2"/>
</dbReference>
<protein>
    <recommendedName>
        <fullName evidence="5">DUF241 domain protein</fullName>
    </recommendedName>
</protein>
<dbReference type="Pfam" id="PF03087">
    <property type="entry name" value="BPS1"/>
    <property type="match status" value="1"/>
</dbReference>
<reference evidence="3" key="2">
    <citation type="submission" date="2019-07" db="EMBL/GenBank/DDBJ databases">
        <authorList>
            <person name="Seetharam A."/>
            <person name="Woodhouse M."/>
            <person name="Cannon E."/>
        </authorList>
    </citation>
    <scope>NUCLEOTIDE SEQUENCE [LARGE SCALE GENOMIC DNA]</scope>
    <source>
        <strain evidence="3">cv. B73</strain>
    </source>
</reference>